<evidence type="ECO:0000256" key="2">
    <source>
        <dbReference type="ARBA" id="ARBA00022448"/>
    </source>
</evidence>
<keyword evidence="2 7" id="KW-0813">Transport</keyword>
<dbReference type="InterPro" id="IPR035906">
    <property type="entry name" value="MetI-like_sf"/>
</dbReference>
<keyword evidence="3" id="KW-1003">Cell membrane</keyword>
<keyword evidence="6 7" id="KW-0472">Membrane</keyword>
<reference evidence="9 10" key="1">
    <citation type="submission" date="2020-11" db="EMBL/GenBank/DDBJ databases">
        <authorList>
            <person name="Kim M.K."/>
        </authorList>
    </citation>
    <scope>NUCLEOTIDE SEQUENCE [LARGE SCALE GENOMIC DNA]</scope>
    <source>
        <strain evidence="9 10">BT683</strain>
    </source>
</reference>
<feature type="transmembrane region" description="Helical" evidence="7">
    <location>
        <begin position="274"/>
        <end position="295"/>
    </location>
</feature>
<gene>
    <name evidence="9" type="ORF">I2I05_17045</name>
</gene>
<evidence type="ECO:0000313" key="9">
    <source>
        <dbReference type="EMBL" id="MBF9239113.1"/>
    </source>
</evidence>
<dbReference type="Gene3D" id="1.10.3720.10">
    <property type="entry name" value="MetI-like"/>
    <property type="match status" value="1"/>
</dbReference>
<keyword evidence="10" id="KW-1185">Reference proteome</keyword>
<dbReference type="PANTHER" id="PTHR43386:SF1">
    <property type="entry name" value="D,D-DIPEPTIDE TRANSPORT SYSTEM PERMEASE PROTEIN DDPC-RELATED"/>
    <property type="match status" value="1"/>
</dbReference>
<evidence type="ECO:0000256" key="5">
    <source>
        <dbReference type="ARBA" id="ARBA00022989"/>
    </source>
</evidence>
<keyword evidence="5 7" id="KW-1133">Transmembrane helix</keyword>
<dbReference type="Proteomes" id="UP000597617">
    <property type="component" value="Unassembled WGS sequence"/>
</dbReference>
<dbReference type="SUPFAM" id="SSF161098">
    <property type="entry name" value="MetI-like"/>
    <property type="match status" value="1"/>
</dbReference>
<feature type="transmembrane region" description="Helical" evidence="7">
    <location>
        <begin position="110"/>
        <end position="128"/>
    </location>
</feature>
<protein>
    <submittedName>
        <fullName evidence="9">ABC transporter permease</fullName>
    </submittedName>
</protein>
<comment type="subcellular location">
    <subcellularLocation>
        <location evidence="1 7">Cell membrane</location>
        <topology evidence="1 7">Multi-pass membrane protein</topology>
    </subcellularLocation>
</comment>
<feature type="transmembrane region" description="Helical" evidence="7">
    <location>
        <begin position="88"/>
        <end position="104"/>
    </location>
</feature>
<evidence type="ECO:0000256" key="1">
    <source>
        <dbReference type="ARBA" id="ARBA00004651"/>
    </source>
</evidence>
<keyword evidence="4 7" id="KW-0812">Transmembrane</keyword>
<feature type="domain" description="ABC transmembrane type-1" evidence="8">
    <location>
        <begin position="104"/>
        <end position="296"/>
    </location>
</feature>
<comment type="similarity">
    <text evidence="7">Belongs to the binding-protein-dependent transport system permease family.</text>
</comment>
<accession>A0ABS0IL99</accession>
<name>A0ABS0IL99_9BACT</name>
<feature type="transmembrane region" description="Helical" evidence="7">
    <location>
        <begin position="157"/>
        <end position="183"/>
    </location>
</feature>
<dbReference type="EMBL" id="JADQDQ010000009">
    <property type="protein sequence ID" value="MBF9239113.1"/>
    <property type="molecule type" value="Genomic_DNA"/>
</dbReference>
<dbReference type="Pfam" id="PF00528">
    <property type="entry name" value="BPD_transp_1"/>
    <property type="match status" value="1"/>
</dbReference>
<evidence type="ECO:0000256" key="6">
    <source>
        <dbReference type="ARBA" id="ARBA00023136"/>
    </source>
</evidence>
<evidence type="ECO:0000256" key="3">
    <source>
        <dbReference type="ARBA" id="ARBA00022475"/>
    </source>
</evidence>
<dbReference type="PROSITE" id="PS50928">
    <property type="entry name" value="ABC_TM1"/>
    <property type="match status" value="1"/>
</dbReference>
<evidence type="ECO:0000259" key="8">
    <source>
        <dbReference type="PROSITE" id="PS50928"/>
    </source>
</evidence>
<evidence type="ECO:0000256" key="7">
    <source>
        <dbReference type="RuleBase" id="RU363032"/>
    </source>
</evidence>
<proteinExistence type="inferred from homology"/>
<evidence type="ECO:0000256" key="4">
    <source>
        <dbReference type="ARBA" id="ARBA00022692"/>
    </source>
</evidence>
<dbReference type="PANTHER" id="PTHR43386">
    <property type="entry name" value="OLIGOPEPTIDE TRANSPORT SYSTEM PERMEASE PROTEIN APPC"/>
    <property type="match status" value="1"/>
</dbReference>
<evidence type="ECO:0000313" key="10">
    <source>
        <dbReference type="Proteomes" id="UP000597617"/>
    </source>
</evidence>
<dbReference type="InterPro" id="IPR000515">
    <property type="entry name" value="MetI-like"/>
</dbReference>
<feature type="transmembrane region" description="Helical" evidence="7">
    <location>
        <begin position="57"/>
        <end position="81"/>
    </location>
</feature>
<comment type="caution">
    <text evidence="9">The sequence shown here is derived from an EMBL/GenBank/DDBJ whole genome shotgun (WGS) entry which is preliminary data.</text>
</comment>
<organism evidence="9 10">
    <name type="scientific">Hymenobacter jeongseonensis</name>
    <dbReference type="NCBI Taxonomy" id="2791027"/>
    <lineage>
        <taxon>Bacteria</taxon>
        <taxon>Pseudomonadati</taxon>
        <taxon>Bacteroidota</taxon>
        <taxon>Cytophagia</taxon>
        <taxon>Cytophagales</taxon>
        <taxon>Hymenobacteraceae</taxon>
        <taxon>Hymenobacter</taxon>
    </lineage>
</organism>
<dbReference type="CDD" id="cd06261">
    <property type="entry name" value="TM_PBP2"/>
    <property type="match status" value="1"/>
</dbReference>
<dbReference type="RefSeq" id="WP_196283462.1">
    <property type="nucleotide sequence ID" value="NZ_JADQDQ010000009.1"/>
</dbReference>
<sequence length="303" mass="31778">MALLAPYLPLPYPPHESDLAHVAEAPYSMGSTGLHWLGTDPQGRDVLSVLVFGARTAVLLTLPAAFLAALLGSLAGGAAGFWGNTRRLAVPYWLLALGGLWWGLRFPVPLVGAGVAALGVAAIVLALLRPRPIPTWPVPINAIVMGAATTLDSIPRLILVVAIAAGSGVSAPGLLALLTLTAWPHSARLVRAQMLRIRTLPFIEAAHAAGLSSCKIWLHHALPHAIQPLRTALPLSIAGLLGLESTLSFLGIGLPPDVASWGRLMSAIRNEPDAWWTLALPATCLIASILSLNALGRSRHKSL</sequence>
<dbReference type="InterPro" id="IPR050366">
    <property type="entry name" value="BP-dependent_transpt_permease"/>
</dbReference>